<dbReference type="OrthoDB" id="8251006at2759"/>
<dbReference type="AlphaFoldDB" id="A0A8S1DKV0"/>
<sequence length="360" mass="39523">MRALANLAAGAALVVVILTLAAGEAAIQAGYAGWNDDPATQYHIQTDEGPERYFRYQTQSGQYRKEKRLEDGTVIGTYGWVDPTGMLLLRDYVADNAGYRIVRTKKVFVGTDEGKSATPTKPVYVAAPVATVTPAPIAVTPASIVATPSAAPAVVVIAPKVTYRQPSNTNYLYDHPESASKPQASNFNSHPYFTGDFGEYEPVVGYQKKKTGFLVRPSVYASPTAAPTAQTAYSPNSLEYGVRKQPTYAPIRVFTPEQQQYLLQKQAEQSASEVRYQQQAADSSYDGVSTTRNGFKYFLPKNYHEETGTATNERSGSYGYIDPFGIRRVVYYNSAPGTGFQVKKNNRYVGFDSTPYDPRP</sequence>
<dbReference type="InterPro" id="IPR050468">
    <property type="entry name" value="Cuticle_Struct_Prot"/>
</dbReference>
<dbReference type="InterPro" id="IPR000618">
    <property type="entry name" value="Insect_cuticle"/>
</dbReference>
<dbReference type="PANTHER" id="PTHR10380:SF206">
    <property type="entry name" value="GH27759P"/>
    <property type="match status" value="1"/>
</dbReference>
<organism evidence="3 4">
    <name type="scientific">Cloeon dipterum</name>
    <dbReference type="NCBI Taxonomy" id="197152"/>
    <lineage>
        <taxon>Eukaryota</taxon>
        <taxon>Metazoa</taxon>
        <taxon>Ecdysozoa</taxon>
        <taxon>Arthropoda</taxon>
        <taxon>Hexapoda</taxon>
        <taxon>Insecta</taxon>
        <taxon>Pterygota</taxon>
        <taxon>Palaeoptera</taxon>
        <taxon>Ephemeroptera</taxon>
        <taxon>Pisciforma</taxon>
        <taxon>Baetidae</taxon>
        <taxon>Cloeon</taxon>
    </lineage>
</organism>
<proteinExistence type="predicted"/>
<comment type="caution">
    <text evidence="3">The sequence shown here is derived from an EMBL/GenBank/DDBJ whole genome shotgun (WGS) entry which is preliminary data.</text>
</comment>
<dbReference type="EMBL" id="CADEPI010000227">
    <property type="protein sequence ID" value="CAB3381194.1"/>
    <property type="molecule type" value="Genomic_DNA"/>
</dbReference>
<dbReference type="PANTHER" id="PTHR10380">
    <property type="entry name" value="CUTICLE PROTEIN"/>
    <property type="match status" value="1"/>
</dbReference>
<keyword evidence="1" id="KW-0193">Cuticle</keyword>
<feature type="signal peptide" evidence="2">
    <location>
        <begin position="1"/>
        <end position="25"/>
    </location>
</feature>
<dbReference type="PROSITE" id="PS51155">
    <property type="entry name" value="CHIT_BIND_RR_2"/>
    <property type="match status" value="2"/>
</dbReference>
<feature type="chain" id="PRO_5035770048" description="Cuticle protein 6" evidence="2">
    <location>
        <begin position="26"/>
        <end position="360"/>
    </location>
</feature>
<reference evidence="3 4" key="1">
    <citation type="submission" date="2020-04" db="EMBL/GenBank/DDBJ databases">
        <authorList>
            <person name="Alioto T."/>
            <person name="Alioto T."/>
            <person name="Gomez Garrido J."/>
        </authorList>
    </citation>
    <scope>NUCLEOTIDE SEQUENCE [LARGE SCALE GENOMIC DNA]</scope>
</reference>
<protein>
    <recommendedName>
        <fullName evidence="5">Cuticle protein 6</fullName>
    </recommendedName>
</protein>
<accession>A0A8S1DKV0</accession>
<evidence type="ECO:0008006" key="5">
    <source>
        <dbReference type="Google" id="ProtNLM"/>
    </source>
</evidence>
<keyword evidence="4" id="KW-1185">Reference proteome</keyword>
<evidence type="ECO:0000313" key="3">
    <source>
        <dbReference type="EMBL" id="CAB3381194.1"/>
    </source>
</evidence>
<evidence type="ECO:0000256" key="2">
    <source>
        <dbReference type="SAM" id="SignalP"/>
    </source>
</evidence>
<name>A0A8S1DKV0_9INSE</name>
<evidence type="ECO:0000256" key="1">
    <source>
        <dbReference type="PROSITE-ProRule" id="PRU00497"/>
    </source>
</evidence>
<gene>
    <name evidence="3" type="ORF">CLODIP_2_CD05631</name>
</gene>
<dbReference type="Pfam" id="PF00379">
    <property type="entry name" value="Chitin_bind_4"/>
    <property type="match status" value="2"/>
</dbReference>
<dbReference type="GO" id="GO:0062129">
    <property type="term" value="C:chitin-based extracellular matrix"/>
    <property type="evidence" value="ECO:0007669"/>
    <property type="project" value="TreeGrafter"/>
</dbReference>
<dbReference type="GO" id="GO:0008010">
    <property type="term" value="F:structural constituent of chitin-based larval cuticle"/>
    <property type="evidence" value="ECO:0007669"/>
    <property type="project" value="TreeGrafter"/>
</dbReference>
<keyword evidence="2" id="KW-0732">Signal</keyword>
<dbReference type="Proteomes" id="UP000494165">
    <property type="component" value="Unassembled WGS sequence"/>
</dbReference>
<evidence type="ECO:0000313" key="4">
    <source>
        <dbReference type="Proteomes" id="UP000494165"/>
    </source>
</evidence>